<dbReference type="PIRSF" id="PIRSF008502">
    <property type="entry name" value="UCP008502"/>
    <property type="match status" value="1"/>
</dbReference>
<gene>
    <name evidence="1" type="ORF">GCM10023330_09490</name>
</gene>
<accession>A0ABP9C9W2</accession>
<dbReference type="PANTHER" id="PTHR36439:SF1">
    <property type="entry name" value="DUF1697 DOMAIN-CONTAINING PROTEIN"/>
    <property type="match status" value="1"/>
</dbReference>
<evidence type="ECO:0000313" key="1">
    <source>
        <dbReference type="EMBL" id="GAA4805151.1"/>
    </source>
</evidence>
<proteinExistence type="predicted"/>
<dbReference type="Pfam" id="PF08002">
    <property type="entry name" value="DUF1697"/>
    <property type="match status" value="1"/>
</dbReference>
<keyword evidence="2" id="KW-1185">Reference proteome</keyword>
<protein>
    <submittedName>
        <fullName evidence="1">DUF1697 domain-containing protein</fullName>
    </submittedName>
</protein>
<organism evidence="1 2">
    <name type="scientific">Litoribaculum gwangyangense</name>
    <dbReference type="NCBI Taxonomy" id="1130722"/>
    <lineage>
        <taxon>Bacteria</taxon>
        <taxon>Pseudomonadati</taxon>
        <taxon>Bacteroidota</taxon>
        <taxon>Flavobacteriia</taxon>
        <taxon>Flavobacteriales</taxon>
        <taxon>Flavobacteriaceae</taxon>
        <taxon>Litoribaculum</taxon>
    </lineage>
</organism>
<reference evidence="2" key="1">
    <citation type="journal article" date="2019" name="Int. J. Syst. Evol. Microbiol.">
        <title>The Global Catalogue of Microorganisms (GCM) 10K type strain sequencing project: providing services to taxonomists for standard genome sequencing and annotation.</title>
        <authorList>
            <consortium name="The Broad Institute Genomics Platform"/>
            <consortium name="The Broad Institute Genome Sequencing Center for Infectious Disease"/>
            <person name="Wu L."/>
            <person name="Ma J."/>
        </authorList>
    </citation>
    <scope>NUCLEOTIDE SEQUENCE [LARGE SCALE GENOMIC DNA]</scope>
    <source>
        <strain evidence="2">JCM 18325</strain>
    </source>
</reference>
<sequence length="178" mass="20796">MNTYIALLKGINVGGHKKVPMIALRELLKELGYHDIQTYIQSGNVIFKTEERNIQKIEDTISTSVKKHFGFEVLVLVKTREDLKRIFEASPFPEEQKKASYFMMLHHKPEQVLIDKVSEKVYEGETYEIINDCIYYFYEKGLGQAKFNVNFFERKLNTFATARNYNTLVKLLSLSLEN</sequence>
<dbReference type="SUPFAM" id="SSF160379">
    <property type="entry name" value="SP0830-like"/>
    <property type="match status" value="1"/>
</dbReference>
<dbReference type="RefSeq" id="WP_345275790.1">
    <property type="nucleotide sequence ID" value="NZ_BAABJW010000001.1"/>
</dbReference>
<dbReference type="Proteomes" id="UP001501433">
    <property type="component" value="Unassembled WGS sequence"/>
</dbReference>
<dbReference type="InterPro" id="IPR012545">
    <property type="entry name" value="DUF1697"/>
</dbReference>
<dbReference type="EMBL" id="BAABJW010000001">
    <property type="protein sequence ID" value="GAA4805151.1"/>
    <property type="molecule type" value="Genomic_DNA"/>
</dbReference>
<evidence type="ECO:0000313" key="2">
    <source>
        <dbReference type="Proteomes" id="UP001501433"/>
    </source>
</evidence>
<dbReference type="Gene3D" id="3.30.70.1280">
    <property type="entry name" value="SP0830-like domains"/>
    <property type="match status" value="1"/>
</dbReference>
<dbReference type="PANTHER" id="PTHR36439">
    <property type="entry name" value="BLL4334 PROTEIN"/>
    <property type="match status" value="1"/>
</dbReference>
<comment type="caution">
    <text evidence="1">The sequence shown here is derived from an EMBL/GenBank/DDBJ whole genome shotgun (WGS) entry which is preliminary data.</text>
</comment>
<name>A0ABP9C9W2_9FLAO</name>